<dbReference type="GO" id="GO:0000160">
    <property type="term" value="P:phosphorelay signal transduction system"/>
    <property type="evidence" value="ECO:0007669"/>
    <property type="project" value="InterPro"/>
</dbReference>
<keyword evidence="3" id="KW-0418">Kinase</keyword>
<feature type="domain" description="Response regulatory" evidence="2">
    <location>
        <begin position="7"/>
        <end position="118"/>
    </location>
</feature>
<dbReference type="GO" id="GO:0016301">
    <property type="term" value="F:kinase activity"/>
    <property type="evidence" value="ECO:0007669"/>
    <property type="project" value="UniProtKB-KW"/>
</dbReference>
<evidence type="ECO:0000259" key="2">
    <source>
        <dbReference type="PROSITE" id="PS50110"/>
    </source>
</evidence>
<dbReference type="InterPro" id="IPR001789">
    <property type="entry name" value="Sig_transdc_resp-reg_receiver"/>
</dbReference>
<gene>
    <name evidence="3" type="ORF">ABEG18_21890</name>
</gene>
<sequence length="125" mass="13268">MPPHHPTVLVVEDEAILSLAIRDELMLDGFAVVGPFVSPRGAQEWLVGARPDCAVLDFPTSNDDAAAALAEDLIRRGVPVIVVSAFQRETSPVQVSAALWLKKPATRKALTSAIRSACAPSAGER</sequence>
<dbReference type="RefSeq" id="WP_406855166.1">
    <property type="nucleotide sequence ID" value="NZ_CP157484.1"/>
</dbReference>
<reference evidence="3" key="1">
    <citation type="submission" date="2024-05" db="EMBL/GenBank/DDBJ databases">
        <authorList>
            <person name="Kim S."/>
            <person name="Heo J."/>
            <person name="Choi H."/>
            <person name="Choi Y."/>
            <person name="Kwon S.-W."/>
            <person name="Kim Y."/>
        </authorList>
    </citation>
    <scope>NUCLEOTIDE SEQUENCE</scope>
    <source>
        <strain evidence="3">KACC 23698</strain>
    </source>
</reference>
<proteinExistence type="predicted"/>
<dbReference type="PROSITE" id="PS50110">
    <property type="entry name" value="RESPONSE_REGULATORY"/>
    <property type="match status" value="1"/>
</dbReference>
<feature type="modified residue" description="4-aspartylphosphate" evidence="1">
    <location>
        <position position="57"/>
    </location>
</feature>
<dbReference type="AlphaFoldDB" id="A0AAU7JD68"/>
<accession>A0AAU7JD68</accession>
<name>A0AAU7JD68_9HYPH</name>
<dbReference type="SMART" id="SM00448">
    <property type="entry name" value="REC"/>
    <property type="match status" value="1"/>
</dbReference>
<keyword evidence="3" id="KW-0808">Transferase</keyword>
<keyword evidence="1" id="KW-0597">Phosphoprotein</keyword>
<dbReference type="InterPro" id="IPR011006">
    <property type="entry name" value="CheY-like_superfamily"/>
</dbReference>
<dbReference type="EMBL" id="CP157484">
    <property type="protein sequence ID" value="XBO38327.1"/>
    <property type="molecule type" value="Genomic_DNA"/>
</dbReference>
<evidence type="ECO:0000256" key="1">
    <source>
        <dbReference type="PROSITE-ProRule" id="PRU00169"/>
    </source>
</evidence>
<protein>
    <submittedName>
        <fullName evidence="3">Histidine kinase</fullName>
    </submittedName>
</protein>
<evidence type="ECO:0000313" key="3">
    <source>
        <dbReference type="EMBL" id="XBO38327.1"/>
    </source>
</evidence>
<dbReference type="SUPFAM" id="SSF52172">
    <property type="entry name" value="CheY-like"/>
    <property type="match status" value="1"/>
</dbReference>
<organism evidence="3">
    <name type="scientific">Alsobacter sp. KACC 23698</name>
    <dbReference type="NCBI Taxonomy" id="3149229"/>
    <lineage>
        <taxon>Bacteria</taxon>
        <taxon>Pseudomonadati</taxon>
        <taxon>Pseudomonadota</taxon>
        <taxon>Alphaproteobacteria</taxon>
        <taxon>Hyphomicrobiales</taxon>
        <taxon>Alsobacteraceae</taxon>
        <taxon>Alsobacter</taxon>
    </lineage>
</organism>
<dbReference type="Gene3D" id="3.40.50.2300">
    <property type="match status" value="1"/>
</dbReference>